<dbReference type="InterPro" id="IPR050984">
    <property type="entry name" value="Gfo/Idh/MocA_domain"/>
</dbReference>
<reference evidence="5 6" key="1">
    <citation type="journal article" date="2010" name="J. Bacteriol.">
        <title>Biochemical characterization of a novel indole prenyltransferase from Streptomyces sp. SN-593.</title>
        <authorList>
            <person name="Takahashi S."/>
            <person name="Takagi H."/>
            <person name="Toyoda A."/>
            <person name="Uramoto M."/>
            <person name="Nogawa T."/>
            <person name="Ueki M."/>
            <person name="Sakaki Y."/>
            <person name="Osada H."/>
        </authorList>
    </citation>
    <scope>NUCLEOTIDE SEQUENCE [LARGE SCALE GENOMIC DNA]</scope>
    <source>
        <strain evidence="5 6">SN-593</strain>
    </source>
</reference>
<dbReference type="PANTHER" id="PTHR22604:SF105">
    <property type="entry name" value="TRANS-1,2-DIHYDROBENZENE-1,2-DIOL DEHYDROGENASE"/>
    <property type="match status" value="1"/>
</dbReference>
<keyword evidence="6" id="KW-1185">Reference proteome</keyword>
<dbReference type="Pfam" id="PF01408">
    <property type="entry name" value="GFO_IDH_MocA"/>
    <property type="match status" value="1"/>
</dbReference>
<evidence type="ECO:0000259" key="3">
    <source>
        <dbReference type="Pfam" id="PF01408"/>
    </source>
</evidence>
<dbReference type="InterPro" id="IPR036291">
    <property type="entry name" value="NAD(P)-bd_dom_sf"/>
</dbReference>
<dbReference type="Proteomes" id="UP000595703">
    <property type="component" value="Chromosome"/>
</dbReference>
<protein>
    <submittedName>
        <fullName evidence="5">Putative oxidoreductase</fullName>
    </submittedName>
</protein>
<proteinExistence type="inferred from homology"/>
<dbReference type="KEGG" id="arev:RVR_2938"/>
<sequence>MSTPVRIGVLGCADIAVRRMLPGFAAGPDTEVVAVASRRLAAAERVAERFGGRAVRGYAGLLELDEVDAVYVPLPASLHDRWAEAALDAGKHVLAEKPLTASAARTGRLLDLARDRGLALMENVLFVHHRRHAAVRRLVADGAIGELRSLHAAFSIPALPDTDIRYRPELGGGALADVGVYPLRAALHFLGPGLEVAGAVLAREDGREVETSGAALLRTREGPTAQVAFGIGQAYLSRYELRGSTGRITVDRAFTPPADLVPVIGLHRGGQREEIRLAPHDQVAAAIAAFAAAVRAGSAPAEETLRQARLLDDVRAHAA</sequence>
<evidence type="ECO:0000256" key="1">
    <source>
        <dbReference type="ARBA" id="ARBA00010928"/>
    </source>
</evidence>
<organism evidence="5 6">
    <name type="scientific">Actinacidiphila reveromycinica</name>
    <dbReference type="NCBI Taxonomy" id="659352"/>
    <lineage>
        <taxon>Bacteria</taxon>
        <taxon>Bacillati</taxon>
        <taxon>Actinomycetota</taxon>
        <taxon>Actinomycetes</taxon>
        <taxon>Kitasatosporales</taxon>
        <taxon>Streptomycetaceae</taxon>
        <taxon>Actinacidiphila</taxon>
    </lineage>
</organism>
<dbReference type="Gene3D" id="3.40.50.720">
    <property type="entry name" value="NAD(P)-binding Rossmann-like Domain"/>
    <property type="match status" value="1"/>
</dbReference>
<dbReference type="SUPFAM" id="SSF55347">
    <property type="entry name" value="Glyceraldehyde-3-phosphate dehydrogenase-like, C-terminal domain"/>
    <property type="match status" value="1"/>
</dbReference>
<dbReference type="RefSeq" id="WP_272933071.1">
    <property type="nucleotide sequence ID" value="NZ_AP018365.1"/>
</dbReference>
<evidence type="ECO:0000256" key="2">
    <source>
        <dbReference type="ARBA" id="ARBA00023002"/>
    </source>
</evidence>
<dbReference type="SUPFAM" id="SSF51735">
    <property type="entry name" value="NAD(P)-binding Rossmann-fold domains"/>
    <property type="match status" value="1"/>
</dbReference>
<feature type="domain" description="Gfo/Idh/MocA-like oxidoreductase N-terminal" evidence="3">
    <location>
        <begin position="5"/>
        <end position="122"/>
    </location>
</feature>
<dbReference type="Pfam" id="PF22725">
    <property type="entry name" value="GFO_IDH_MocA_C3"/>
    <property type="match status" value="1"/>
</dbReference>
<gene>
    <name evidence="5" type="ORF">RVR_2938</name>
</gene>
<dbReference type="GO" id="GO:0016491">
    <property type="term" value="F:oxidoreductase activity"/>
    <property type="evidence" value="ECO:0007669"/>
    <property type="project" value="UniProtKB-KW"/>
</dbReference>
<dbReference type="InterPro" id="IPR055170">
    <property type="entry name" value="GFO_IDH_MocA-like_dom"/>
</dbReference>
<evidence type="ECO:0000259" key="4">
    <source>
        <dbReference type="Pfam" id="PF22725"/>
    </source>
</evidence>
<accession>A0A7U3VN43</accession>
<evidence type="ECO:0000313" key="6">
    <source>
        <dbReference type="Proteomes" id="UP000595703"/>
    </source>
</evidence>
<dbReference type="Gene3D" id="3.30.360.10">
    <property type="entry name" value="Dihydrodipicolinate Reductase, domain 2"/>
    <property type="match status" value="1"/>
</dbReference>
<dbReference type="InterPro" id="IPR000683">
    <property type="entry name" value="Gfo/Idh/MocA-like_OxRdtase_N"/>
</dbReference>
<dbReference type="GO" id="GO:0000166">
    <property type="term" value="F:nucleotide binding"/>
    <property type="evidence" value="ECO:0007669"/>
    <property type="project" value="InterPro"/>
</dbReference>
<dbReference type="EMBL" id="AP018365">
    <property type="protein sequence ID" value="BBA97273.1"/>
    <property type="molecule type" value="Genomic_DNA"/>
</dbReference>
<reference evidence="5 6" key="4">
    <citation type="journal article" date="2020" name="Sci. Rep.">
        <title>beta-carboline chemical signals induce reveromycin production through a LuxR family regulator in Streptomyces sp. SN-593.</title>
        <authorList>
            <person name="Panthee S."/>
            <person name="Kito N."/>
            <person name="Hayashi T."/>
            <person name="Shimizu T."/>
            <person name="Ishikawa J."/>
            <person name="Hamamoto H."/>
            <person name="Osada H."/>
            <person name="Takahashi S."/>
        </authorList>
    </citation>
    <scope>NUCLEOTIDE SEQUENCE [LARGE SCALE GENOMIC DNA]</scope>
    <source>
        <strain evidence="5 6">SN-593</strain>
    </source>
</reference>
<dbReference type="AlphaFoldDB" id="A0A7U3VN43"/>
<comment type="similarity">
    <text evidence="1">Belongs to the Gfo/Idh/MocA family.</text>
</comment>
<dbReference type="PANTHER" id="PTHR22604">
    <property type="entry name" value="OXIDOREDUCTASES"/>
    <property type="match status" value="1"/>
</dbReference>
<feature type="domain" description="GFO/IDH/MocA-like oxidoreductase" evidence="4">
    <location>
        <begin position="133"/>
        <end position="248"/>
    </location>
</feature>
<keyword evidence="2" id="KW-0560">Oxidoreductase</keyword>
<name>A0A7U3VN43_9ACTN</name>
<reference evidence="5 6" key="2">
    <citation type="journal article" date="2011" name="J. Antibiot.">
        <title>Furaquinocins I and J: novel polyketide isoprenoid hybrid compounds from Streptomyces reveromyceticus SN-593.</title>
        <authorList>
            <person name="Panthee S."/>
            <person name="Takahashi S."/>
            <person name="Takagi H."/>
            <person name="Nogawa T."/>
            <person name="Oowada E."/>
            <person name="Uramoto M."/>
            <person name="Osada H."/>
        </authorList>
    </citation>
    <scope>NUCLEOTIDE SEQUENCE [LARGE SCALE GENOMIC DNA]</scope>
    <source>
        <strain evidence="5 6">SN-593</strain>
    </source>
</reference>
<evidence type="ECO:0000313" key="5">
    <source>
        <dbReference type="EMBL" id="BBA97273.1"/>
    </source>
</evidence>
<reference evidence="5 6" key="3">
    <citation type="journal article" date="2011" name="Nat. Chem. Biol.">
        <title>Reveromycin A biosynthesis uses RevG and RevJ for stereospecific spiroacetal formation.</title>
        <authorList>
            <person name="Takahashi S."/>
            <person name="Toyoda A."/>
            <person name="Sekiyama Y."/>
            <person name="Takagi H."/>
            <person name="Nogawa T."/>
            <person name="Uramoto M."/>
            <person name="Suzuki R."/>
            <person name="Koshino H."/>
            <person name="Kumano T."/>
            <person name="Panthee S."/>
            <person name="Dairi T."/>
            <person name="Ishikawa J."/>
            <person name="Ikeda H."/>
            <person name="Sakaki Y."/>
            <person name="Osada H."/>
        </authorList>
    </citation>
    <scope>NUCLEOTIDE SEQUENCE [LARGE SCALE GENOMIC DNA]</scope>
    <source>
        <strain evidence="5 6">SN-593</strain>
    </source>
</reference>